<dbReference type="InterPro" id="IPR017039">
    <property type="entry name" value="Virul_fac_BrkB"/>
</dbReference>
<accession>A0ABP4XHZ7</accession>
<evidence type="ECO:0000256" key="2">
    <source>
        <dbReference type="ARBA" id="ARBA00022475"/>
    </source>
</evidence>
<evidence type="ECO:0000256" key="4">
    <source>
        <dbReference type="ARBA" id="ARBA00022989"/>
    </source>
</evidence>
<evidence type="ECO:0008006" key="9">
    <source>
        <dbReference type="Google" id="ProtNLM"/>
    </source>
</evidence>
<dbReference type="Proteomes" id="UP001499938">
    <property type="component" value="Unassembled WGS sequence"/>
</dbReference>
<sequence length="154" mass="16419">MTRWPGLSARSWMPRGPARRGILLVSLAATGVLAYVAHHLPEQHQAVRSALALGSVLTGLLIGALFFYALFRPVAPRHVLAAGLWSGALVGAALFEVLKQLSGRLLASTAGAPAIQAFGISMILLVWIYYFSRVVMFAAAWAATADPRRLGAAR</sequence>
<feature type="transmembrane region" description="Helical" evidence="6">
    <location>
        <begin position="50"/>
        <end position="71"/>
    </location>
</feature>
<feature type="transmembrane region" description="Helical" evidence="6">
    <location>
        <begin position="110"/>
        <end position="131"/>
    </location>
</feature>
<organism evidence="7 8">
    <name type="scientific">Nostocoides veronense</name>
    <dbReference type="NCBI Taxonomy" id="330836"/>
    <lineage>
        <taxon>Bacteria</taxon>
        <taxon>Bacillati</taxon>
        <taxon>Actinomycetota</taxon>
        <taxon>Actinomycetes</taxon>
        <taxon>Micrococcales</taxon>
        <taxon>Intrasporangiaceae</taxon>
        <taxon>Nostocoides</taxon>
    </lineage>
</organism>
<evidence type="ECO:0000256" key="5">
    <source>
        <dbReference type="ARBA" id="ARBA00023136"/>
    </source>
</evidence>
<evidence type="ECO:0000256" key="3">
    <source>
        <dbReference type="ARBA" id="ARBA00022692"/>
    </source>
</evidence>
<evidence type="ECO:0000313" key="7">
    <source>
        <dbReference type="EMBL" id="GAA1779089.1"/>
    </source>
</evidence>
<name>A0ABP4XHZ7_9MICO</name>
<dbReference type="Pfam" id="PF03631">
    <property type="entry name" value="Virul_fac_BrkB"/>
    <property type="match status" value="1"/>
</dbReference>
<comment type="caution">
    <text evidence="7">The sequence shown here is derived from an EMBL/GenBank/DDBJ whole genome shotgun (WGS) entry which is preliminary data.</text>
</comment>
<dbReference type="RefSeq" id="WP_344079599.1">
    <property type="nucleotide sequence ID" value="NZ_BAAAPO010000001.1"/>
</dbReference>
<evidence type="ECO:0000313" key="8">
    <source>
        <dbReference type="Proteomes" id="UP001499938"/>
    </source>
</evidence>
<evidence type="ECO:0000256" key="1">
    <source>
        <dbReference type="ARBA" id="ARBA00004651"/>
    </source>
</evidence>
<keyword evidence="8" id="KW-1185">Reference proteome</keyword>
<proteinExistence type="predicted"/>
<feature type="transmembrane region" description="Helical" evidence="6">
    <location>
        <begin position="78"/>
        <end position="98"/>
    </location>
</feature>
<keyword evidence="3 6" id="KW-0812">Transmembrane</keyword>
<keyword evidence="5 6" id="KW-0472">Membrane</keyword>
<dbReference type="EMBL" id="BAAAPO010000001">
    <property type="protein sequence ID" value="GAA1779089.1"/>
    <property type="molecule type" value="Genomic_DNA"/>
</dbReference>
<protein>
    <recommendedName>
        <fullName evidence="9">YihY/virulence factor BrkB family protein</fullName>
    </recommendedName>
</protein>
<evidence type="ECO:0000256" key="6">
    <source>
        <dbReference type="SAM" id="Phobius"/>
    </source>
</evidence>
<keyword evidence="2" id="KW-1003">Cell membrane</keyword>
<comment type="subcellular location">
    <subcellularLocation>
        <location evidence="1">Cell membrane</location>
        <topology evidence="1">Multi-pass membrane protein</topology>
    </subcellularLocation>
</comment>
<gene>
    <name evidence="7" type="ORF">GCM10009811_00630</name>
</gene>
<keyword evidence="4 6" id="KW-1133">Transmembrane helix</keyword>
<reference evidence="8" key="1">
    <citation type="journal article" date="2019" name="Int. J. Syst. Evol. Microbiol.">
        <title>The Global Catalogue of Microorganisms (GCM) 10K type strain sequencing project: providing services to taxonomists for standard genome sequencing and annotation.</title>
        <authorList>
            <consortium name="The Broad Institute Genomics Platform"/>
            <consortium name="The Broad Institute Genome Sequencing Center for Infectious Disease"/>
            <person name="Wu L."/>
            <person name="Ma J."/>
        </authorList>
    </citation>
    <scope>NUCLEOTIDE SEQUENCE [LARGE SCALE GENOMIC DNA]</scope>
    <source>
        <strain evidence="8">JCM 15592</strain>
    </source>
</reference>